<dbReference type="RefSeq" id="XP_064654600.1">
    <property type="nucleotide sequence ID" value="XM_064807227.1"/>
</dbReference>
<dbReference type="EMBL" id="JAVRRT010000020">
    <property type="protein sequence ID" value="KAK5164307.1"/>
    <property type="molecule type" value="Genomic_DNA"/>
</dbReference>
<dbReference type="GO" id="GO:0005739">
    <property type="term" value="C:mitochondrion"/>
    <property type="evidence" value="ECO:0007669"/>
    <property type="project" value="TreeGrafter"/>
</dbReference>
<dbReference type="PANTHER" id="PTHR14269">
    <property type="entry name" value="CDP-DIACYLGLYCEROL--GLYCEROL-3-PHOSPHATE 3-PHOSPHATIDYLTRANSFERASE-RELATED"/>
    <property type="match status" value="1"/>
</dbReference>
<accession>A0AAV9NWL8</accession>
<dbReference type="Pfam" id="PF13344">
    <property type="entry name" value="Hydrolase_6"/>
    <property type="match status" value="1"/>
</dbReference>
<dbReference type="InterPro" id="IPR023214">
    <property type="entry name" value="HAD_sf"/>
</dbReference>
<organism evidence="1 2">
    <name type="scientific">Saxophila tyrrhenica</name>
    <dbReference type="NCBI Taxonomy" id="1690608"/>
    <lineage>
        <taxon>Eukaryota</taxon>
        <taxon>Fungi</taxon>
        <taxon>Dikarya</taxon>
        <taxon>Ascomycota</taxon>
        <taxon>Pezizomycotina</taxon>
        <taxon>Dothideomycetes</taxon>
        <taxon>Dothideomycetidae</taxon>
        <taxon>Mycosphaerellales</taxon>
        <taxon>Extremaceae</taxon>
        <taxon>Saxophila</taxon>
    </lineage>
</organism>
<dbReference type="GO" id="GO:0046474">
    <property type="term" value="P:glycerophospholipid biosynthetic process"/>
    <property type="evidence" value="ECO:0007669"/>
    <property type="project" value="TreeGrafter"/>
</dbReference>
<dbReference type="SUPFAM" id="SSF56784">
    <property type="entry name" value="HAD-like"/>
    <property type="match status" value="1"/>
</dbReference>
<sequence>MATPVTPVIRRSLANTGRIRCRNLQRQRSFQTKVTQSKIPNFGFAFDIDGVLVRSSTPIPGAHKALSYLQDERIPFVLLTNGGGKSEEERVRDLQEKLDVPLDTGMFLQSHTPFANLKQYHDKTVLVVGGDHDKCQRVAQGYGYKNVVTPGDIYTAYPDIWPFGKPFEEVYKAFAKPPPKPINLESPPDSLKIDAIFVYNDPRDWGLDASLILDLMLSEQGILGTLSKKNGDSSLPNNGYLQDGQPALYYSNPDLWWASSYHLNRLGQGGFQFAFDGLWNAVTGGAKLEKTTIGKPTQATYEYAENLLRQHRKKIWGPVGLNDPLKRVYMVGDNPESDIQGANNYQSPHGSDWTSVLVKTGVWKEGQEPSHKPDIIHENVSEAVQWAVEDARKRGSA</sequence>
<dbReference type="AlphaFoldDB" id="A0AAV9NWL8"/>
<dbReference type="NCBIfam" id="TIGR01460">
    <property type="entry name" value="HAD-SF-IIA"/>
    <property type="match status" value="1"/>
</dbReference>
<name>A0AAV9NWL8_9PEZI</name>
<dbReference type="InterPro" id="IPR050324">
    <property type="entry name" value="CDP-alcohol_PTase-I"/>
</dbReference>
<protein>
    <submittedName>
        <fullName evidence="1">Uncharacterized protein</fullName>
    </submittedName>
</protein>
<dbReference type="InterPro" id="IPR036412">
    <property type="entry name" value="HAD-like_sf"/>
</dbReference>
<dbReference type="PANTHER" id="PTHR14269:SF57">
    <property type="entry name" value="SUPERFAMILY HYDROLASE, PUTATIVE (AFU_ORTHOLOGUE AFUA_2G02580)-RELATED"/>
    <property type="match status" value="1"/>
</dbReference>
<dbReference type="InterPro" id="IPR006353">
    <property type="entry name" value="HAD-SF_hydro_IIA_CECR5"/>
</dbReference>
<dbReference type="NCBIfam" id="TIGR01456">
    <property type="entry name" value="CECR5"/>
    <property type="match status" value="1"/>
</dbReference>
<dbReference type="Gene3D" id="3.40.50.1000">
    <property type="entry name" value="HAD superfamily/HAD-like"/>
    <property type="match status" value="2"/>
</dbReference>
<dbReference type="Proteomes" id="UP001337655">
    <property type="component" value="Unassembled WGS sequence"/>
</dbReference>
<evidence type="ECO:0000313" key="1">
    <source>
        <dbReference type="EMBL" id="KAK5164307.1"/>
    </source>
</evidence>
<evidence type="ECO:0000313" key="2">
    <source>
        <dbReference type="Proteomes" id="UP001337655"/>
    </source>
</evidence>
<proteinExistence type="predicted"/>
<keyword evidence="2" id="KW-1185">Reference proteome</keyword>
<dbReference type="Pfam" id="PF13242">
    <property type="entry name" value="Hydrolase_like"/>
    <property type="match status" value="1"/>
</dbReference>
<comment type="caution">
    <text evidence="1">The sequence shown here is derived from an EMBL/GenBank/DDBJ whole genome shotgun (WGS) entry which is preliminary data.</text>
</comment>
<gene>
    <name evidence="1" type="ORF">LTR77_010002</name>
</gene>
<dbReference type="FunFam" id="3.40.50.1000:FF:000069">
    <property type="entry name" value="HAD-superfamily subfamily IIA hydrolase"/>
    <property type="match status" value="1"/>
</dbReference>
<dbReference type="InterPro" id="IPR006357">
    <property type="entry name" value="HAD-SF_hydro_IIA"/>
</dbReference>
<reference evidence="1 2" key="1">
    <citation type="submission" date="2023-08" db="EMBL/GenBank/DDBJ databases">
        <title>Black Yeasts Isolated from many extreme environments.</title>
        <authorList>
            <person name="Coleine C."/>
            <person name="Stajich J.E."/>
            <person name="Selbmann L."/>
        </authorList>
    </citation>
    <scope>NUCLEOTIDE SEQUENCE [LARGE SCALE GENOMIC DNA]</scope>
    <source>
        <strain evidence="1 2">CCFEE 5935</strain>
    </source>
</reference>
<dbReference type="GeneID" id="89931332"/>